<dbReference type="EMBL" id="CP141614">
    <property type="protein sequence ID" value="WRP14227.1"/>
    <property type="molecule type" value="Genomic_DNA"/>
</dbReference>
<evidence type="ECO:0000313" key="4">
    <source>
        <dbReference type="Proteomes" id="UP001333102"/>
    </source>
</evidence>
<organism evidence="3 4">
    <name type="scientific">Geochorda subterranea</name>
    <dbReference type="NCBI Taxonomy" id="3109564"/>
    <lineage>
        <taxon>Bacteria</taxon>
        <taxon>Bacillati</taxon>
        <taxon>Bacillota</taxon>
        <taxon>Limnochordia</taxon>
        <taxon>Limnochordales</taxon>
        <taxon>Geochordaceae</taxon>
        <taxon>Geochorda</taxon>
    </lineage>
</organism>
<proteinExistence type="predicted"/>
<reference evidence="4" key="1">
    <citation type="submission" date="2023-12" db="EMBL/GenBank/DDBJ databases">
        <title>Novel isolates from deep terrestrial aquifers shed light on the physiology and ecology of the class Limnochordia.</title>
        <authorList>
            <person name="Karnachuk O.V."/>
            <person name="Lukina A.P."/>
            <person name="Avakyan M.R."/>
            <person name="Kadnikov V."/>
            <person name="Begmatov S."/>
            <person name="Beletsky A.V."/>
            <person name="Mardanov A.V."/>
            <person name="Ravin N.V."/>
        </authorList>
    </citation>
    <scope>NUCLEOTIDE SEQUENCE [LARGE SCALE GENOMIC DNA]</scope>
    <source>
        <strain evidence="4">LN</strain>
    </source>
</reference>
<accession>A0ABZ1BQ45</accession>
<keyword evidence="4" id="KW-1185">Reference proteome</keyword>
<evidence type="ECO:0000259" key="1">
    <source>
        <dbReference type="Pfam" id="PF07992"/>
    </source>
</evidence>
<evidence type="ECO:0000259" key="2">
    <source>
        <dbReference type="Pfam" id="PF14691"/>
    </source>
</evidence>
<dbReference type="InterPro" id="IPR023753">
    <property type="entry name" value="FAD/NAD-binding_dom"/>
</dbReference>
<gene>
    <name evidence="3" type="ORF">VLY81_12500</name>
</gene>
<dbReference type="Pfam" id="PF14691">
    <property type="entry name" value="Fer4_20"/>
    <property type="match status" value="1"/>
</dbReference>
<dbReference type="SUPFAM" id="SSF46548">
    <property type="entry name" value="alpha-helical ferredoxin"/>
    <property type="match status" value="1"/>
</dbReference>
<sequence>MAARRPQYQRVPIPHRPAAERVHDFAEVALTYDDASAMAEAQRCLQCYRPACEAGCPNHNPIKAFIALVAQGRAVEAAELLWAHNPIPSCTGRVCAWEAQCEGACPLGRKGEPIAIGALERYLAERGLAARLGSPEARPAAPWPSGVEAVEPGDVAVVGAGPAGLACANALSRRGLSVTVLDGWMEPGGVMSYGIPEFVLPKRAVAAEAERLRRQGVRFVQGVVVGRDLDVDDLFAMSFRAVFLAIGANEARTMGIPGEELEGVVTAKDFLMAVARARLSDGGHGSEELPELGGRRVVVIGAGNTAMDAARTARRLGATDVTVLYRRAREHSPSRPVEMALAEEEGVRFEWLVAPRRFIGQSGRLMAVELVRMELGEPDASGRPTPRPVPASESVRPADLVILAVGYGVETSLPATTPGLETGPGGRILVRDPSGVTSLPRVWAGGDCVTGANTVVHAVAAGRLAGEAIAAYLAGAAAGAAPSPGR</sequence>
<dbReference type="Proteomes" id="UP001333102">
    <property type="component" value="Chromosome"/>
</dbReference>
<dbReference type="SUPFAM" id="SSF51971">
    <property type="entry name" value="Nucleotide-binding domain"/>
    <property type="match status" value="2"/>
</dbReference>
<dbReference type="InterPro" id="IPR009051">
    <property type="entry name" value="Helical_ferredxn"/>
</dbReference>
<dbReference type="InterPro" id="IPR028261">
    <property type="entry name" value="DPD_II"/>
</dbReference>
<feature type="domain" description="Dihydroprymidine dehydrogenase" evidence="2">
    <location>
        <begin position="21"/>
        <end position="126"/>
    </location>
</feature>
<name>A0ABZ1BQ45_9FIRM</name>
<dbReference type="InterPro" id="IPR036188">
    <property type="entry name" value="FAD/NAD-bd_sf"/>
</dbReference>
<dbReference type="PRINTS" id="PR00419">
    <property type="entry name" value="ADXRDTASE"/>
</dbReference>
<dbReference type="Pfam" id="PF07992">
    <property type="entry name" value="Pyr_redox_2"/>
    <property type="match status" value="1"/>
</dbReference>
<dbReference type="RefSeq" id="WP_324668530.1">
    <property type="nucleotide sequence ID" value="NZ_CP141614.1"/>
</dbReference>
<dbReference type="Gene3D" id="1.10.1060.10">
    <property type="entry name" value="Alpha-helical ferredoxin"/>
    <property type="match status" value="1"/>
</dbReference>
<evidence type="ECO:0000313" key="3">
    <source>
        <dbReference type="EMBL" id="WRP14227.1"/>
    </source>
</evidence>
<protein>
    <submittedName>
        <fullName evidence="3">NAD(P)-dependent oxidoreductase</fullName>
    </submittedName>
</protein>
<dbReference type="Gene3D" id="3.50.50.60">
    <property type="entry name" value="FAD/NAD(P)-binding domain"/>
    <property type="match status" value="2"/>
</dbReference>
<dbReference type="PANTHER" id="PTHR42783:SF3">
    <property type="entry name" value="GLUTAMATE SYNTHASE [NADPH] SMALL CHAIN-RELATED"/>
    <property type="match status" value="1"/>
</dbReference>
<feature type="domain" description="FAD/NAD(P)-binding" evidence="1">
    <location>
        <begin position="154"/>
        <end position="462"/>
    </location>
</feature>
<dbReference type="PANTHER" id="PTHR42783">
    <property type="entry name" value="GLUTAMATE SYNTHASE [NADPH] SMALL CHAIN"/>
    <property type="match status" value="1"/>
</dbReference>